<dbReference type="InterPro" id="IPR003594">
    <property type="entry name" value="HATPase_dom"/>
</dbReference>
<feature type="domain" description="Histidine kinase" evidence="14">
    <location>
        <begin position="245"/>
        <end position="467"/>
    </location>
</feature>
<keyword evidence="4" id="KW-1003">Cell membrane</keyword>
<dbReference type="Proteomes" id="UP000178724">
    <property type="component" value="Unassembled WGS sequence"/>
</dbReference>
<dbReference type="PRINTS" id="PR00344">
    <property type="entry name" value="BCTRLSENSOR"/>
</dbReference>
<dbReference type="InterPro" id="IPR050736">
    <property type="entry name" value="Sensor_HK_Regulatory"/>
</dbReference>
<dbReference type="PROSITE" id="PS50885">
    <property type="entry name" value="HAMP"/>
    <property type="match status" value="1"/>
</dbReference>
<dbReference type="PROSITE" id="PS50109">
    <property type="entry name" value="HIS_KIN"/>
    <property type="match status" value="1"/>
</dbReference>
<dbReference type="InterPro" id="IPR004358">
    <property type="entry name" value="Sig_transdc_His_kin-like_C"/>
</dbReference>
<dbReference type="InterPro" id="IPR005467">
    <property type="entry name" value="His_kinase_dom"/>
</dbReference>
<evidence type="ECO:0000256" key="12">
    <source>
        <dbReference type="SAM" id="Coils"/>
    </source>
</evidence>
<evidence type="ECO:0000259" key="15">
    <source>
        <dbReference type="PROSITE" id="PS50885"/>
    </source>
</evidence>
<comment type="caution">
    <text evidence="16">The sequence shown here is derived from an EMBL/GenBank/DDBJ whole genome shotgun (WGS) entry which is preliminary data.</text>
</comment>
<evidence type="ECO:0000256" key="4">
    <source>
        <dbReference type="ARBA" id="ARBA00022475"/>
    </source>
</evidence>
<name>A0A1F4Q0P0_UNCSA</name>
<evidence type="ECO:0000256" key="3">
    <source>
        <dbReference type="ARBA" id="ARBA00012438"/>
    </source>
</evidence>
<evidence type="ECO:0000256" key="9">
    <source>
        <dbReference type="ARBA" id="ARBA00022840"/>
    </source>
</evidence>
<dbReference type="EMBL" id="METM01000024">
    <property type="protein sequence ID" value="OGB89515.1"/>
    <property type="molecule type" value="Genomic_DNA"/>
</dbReference>
<dbReference type="FunFam" id="3.30.565.10:FF:000023">
    <property type="entry name" value="PAS domain-containing sensor histidine kinase"/>
    <property type="match status" value="1"/>
</dbReference>
<dbReference type="Gene3D" id="1.10.287.130">
    <property type="match status" value="1"/>
</dbReference>
<dbReference type="AlphaFoldDB" id="A0A1F4Q0P0"/>
<feature type="domain" description="HAMP" evidence="15">
    <location>
        <begin position="153"/>
        <end position="205"/>
    </location>
</feature>
<keyword evidence="13" id="KW-0812">Transmembrane</keyword>
<evidence type="ECO:0000256" key="1">
    <source>
        <dbReference type="ARBA" id="ARBA00000085"/>
    </source>
</evidence>
<dbReference type="CDD" id="cd00082">
    <property type="entry name" value="HisKA"/>
    <property type="match status" value="1"/>
</dbReference>
<evidence type="ECO:0000256" key="11">
    <source>
        <dbReference type="ARBA" id="ARBA00023136"/>
    </source>
</evidence>
<keyword evidence="11 13" id="KW-0472">Membrane</keyword>
<dbReference type="SUPFAM" id="SSF55874">
    <property type="entry name" value="ATPase domain of HSP90 chaperone/DNA topoisomerase II/histidine kinase"/>
    <property type="match status" value="1"/>
</dbReference>
<dbReference type="SMART" id="SM00387">
    <property type="entry name" value="HATPase_c"/>
    <property type="match status" value="1"/>
</dbReference>
<evidence type="ECO:0000256" key="13">
    <source>
        <dbReference type="SAM" id="Phobius"/>
    </source>
</evidence>
<dbReference type="SMART" id="SM00304">
    <property type="entry name" value="HAMP"/>
    <property type="match status" value="1"/>
</dbReference>
<evidence type="ECO:0000313" key="16">
    <source>
        <dbReference type="EMBL" id="OGB89515.1"/>
    </source>
</evidence>
<feature type="coiled-coil region" evidence="12">
    <location>
        <begin position="193"/>
        <end position="231"/>
    </location>
</feature>
<dbReference type="EC" id="2.7.13.3" evidence="3"/>
<protein>
    <recommendedName>
        <fullName evidence="3">histidine kinase</fullName>
        <ecNumber evidence="3">2.7.13.3</ecNumber>
    </recommendedName>
</protein>
<organism evidence="16 17">
    <name type="scientific">candidate division WOR-1 bacterium RIFCSPHIGHO2_01_FULL_53_15</name>
    <dbReference type="NCBI Taxonomy" id="1802564"/>
    <lineage>
        <taxon>Bacteria</taxon>
        <taxon>Bacillati</taxon>
        <taxon>Saganbacteria</taxon>
    </lineage>
</organism>
<dbReference type="GO" id="GO:0005524">
    <property type="term" value="F:ATP binding"/>
    <property type="evidence" value="ECO:0007669"/>
    <property type="project" value="UniProtKB-KW"/>
</dbReference>
<evidence type="ECO:0000256" key="7">
    <source>
        <dbReference type="ARBA" id="ARBA00022741"/>
    </source>
</evidence>
<dbReference type="SUPFAM" id="SSF158472">
    <property type="entry name" value="HAMP domain-like"/>
    <property type="match status" value="1"/>
</dbReference>
<dbReference type="InterPro" id="IPR036097">
    <property type="entry name" value="HisK_dim/P_sf"/>
</dbReference>
<accession>A0A1F4Q0P0</accession>
<dbReference type="Pfam" id="PF02518">
    <property type="entry name" value="HATPase_c"/>
    <property type="match status" value="1"/>
</dbReference>
<feature type="transmembrane region" description="Helical" evidence="13">
    <location>
        <begin position="76"/>
        <end position="99"/>
    </location>
</feature>
<dbReference type="GO" id="GO:0000155">
    <property type="term" value="F:phosphorelay sensor kinase activity"/>
    <property type="evidence" value="ECO:0007669"/>
    <property type="project" value="InterPro"/>
</dbReference>
<evidence type="ECO:0000256" key="8">
    <source>
        <dbReference type="ARBA" id="ARBA00022777"/>
    </source>
</evidence>
<dbReference type="SUPFAM" id="SSF47384">
    <property type="entry name" value="Homodimeric domain of signal transducing histidine kinase"/>
    <property type="match status" value="1"/>
</dbReference>
<comment type="subcellular location">
    <subcellularLocation>
        <location evidence="2">Cell membrane</location>
    </subcellularLocation>
</comment>
<feature type="transmembrane region" description="Helical" evidence="13">
    <location>
        <begin position="129"/>
        <end position="151"/>
    </location>
</feature>
<proteinExistence type="predicted"/>
<dbReference type="PANTHER" id="PTHR43711">
    <property type="entry name" value="TWO-COMPONENT HISTIDINE KINASE"/>
    <property type="match status" value="1"/>
</dbReference>
<evidence type="ECO:0000256" key="5">
    <source>
        <dbReference type="ARBA" id="ARBA00022553"/>
    </source>
</evidence>
<evidence type="ECO:0000256" key="10">
    <source>
        <dbReference type="ARBA" id="ARBA00023012"/>
    </source>
</evidence>
<keyword evidence="9" id="KW-0067">ATP-binding</keyword>
<keyword evidence="5" id="KW-0597">Phosphoprotein</keyword>
<feature type="transmembrane region" description="Helical" evidence="13">
    <location>
        <begin position="22"/>
        <end position="44"/>
    </location>
</feature>
<dbReference type="InterPro" id="IPR003660">
    <property type="entry name" value="HAMP_dom"/>
</dbReference>
<comment type="catalytic activity">
    <reaction evidence="1">
        <text>ATP + protein L-histidine = ADP + protein N-phospho-L-histidine.</text>
        <dbReference type="EC" id="2.7.13.3"/>
    </reaction>
</comment>
<dbReference type="CDD" id="cd06225">
    <property type="entry name" value="HAMP"/>
    <property type="match status" value="1"/>
</dbReference>
<keyword evidence="13" id="KW-1133">Transmembrane helix</keyword>
<keyword evidence="6" id="KW-0808">Transferase</keyword>
<dbReference type="PANTHER" id="PTHR43711:SF1">
    <property type="entry name" value="HISTIDINE KINASE 1"/>
    <property type="match status" value="1"/>
</dbReference>
<keyword evidence="7" id="KW-0547">Nucleotide-binding</keyword>
<gene>
    <name evidence="16" type="ORF">A2625_01185</name>
</gene>
<keyword evidence="12" id="KW-0175">Coiled coil</keyword>
<evidence type="ECO:0000256" key="2">
    <source>
        <dbReference type="ARBA" id="ARBA00004236"/>
    </source>
</evidence>
<evidence type="ECO:0000259" key="14">
    <source>
        <dbReference type="PROSITE" id="PS50109"/>
    </source>
</evidence>
<sequence length="469" mass="52352">MNKSGPAVGFVPAPEIAVRSGLIYYIVVVILLFLSCALLGWLILERRRKERRPDFVPRESAVTAPKMRRFPFFTKLLLLFILLALIPITAASLLMFFSFKEIIDIYVYKPLLFNLKTSREAFLAALNNVQVQAVSLMTLTGLLVVVAAVAVSRSIAGSLRKVSLGMEKVSRGDFSFKLLPDANDEIGDMVNYFNSMSAEIKRARDIMENWNRELEVKVAERTEDLRKALKRLTELDRLKNEFVSMVSHELRTPVTSADGYISLFLAGVTGPLSDDQKKYLTIVKENNQRLLTLIDRLLDFSKIETGRFNLRLELISIHELVQSVVEIMKPQLNKQGAELKLKLEAKGPGFMGDREKMGGALINIIENALKFSKEGEKPVIEIATRNDDNFIAVTVSDDGIGIAQEYLETIFDKFFQVADTLTRKAGGVGLGLALAKDVIEAHHGKIWAESAGLGQGSRFVFQVPVAEKI</sequence>
<dbReference type="GO" id="GO:0005886">
    <property type="term" value="C:plasma membrane"/>
    <property type="evidence" value="ECO:0007669"/>
    <property type="project" value="UniProtKB-SubCell"/>
</dbReference>
<dbReference type="InterPro" id="IPR036890">
    <property type="entry name" value="HATPase_C_sf"/>
</dbReference>
<evidence type="ECO:0000256" key="6">
    <source>
        <dbReference type="ARBA" id="ARBA00022679"/>
    </source>
</evidence>
<evidence type="ECO:0000313" key="17">
    <source>
        <dbReference type="Proteomes" id="UP000178724"/>
    </source>
</evidence>
<dbReference type="Pfam" id="PF00512">
    <property type="entry name" value="HisKA"/>
    <property type="match status" value="1"/>
</dbReference>
<keyword evidence="8" id="KW-0418">Kinase</keyword>
<dbReference type="Gene3D" id="6.10.340.10">
    <property type="match status" value="1"/>
</dbReference>
<dbReference type="SMART" id="SM00388">
    <property type="entry name" value="HisKA"/>
    <property type="match status" value="1"/>
</dbReference>
<dbReference type="InterPro" id="IPR003661">
    <property type="entry name" value="HisK_dim/P_dom"/>
</dbReference>
<reference evidence="16 17" key="1">
    <citation type="journal article" date="2016" name="Nat. Commun.">
        <title>Thousands of microbial genomes shed light on interconnected biogeochemical processes in an aquifer system.</title>
        <authorList>
            <person name="Anantharaman K."/>
            <person name="Brown C.T."/>
            <person name="Hug L.A."/>
            <person name="Sharon I."/>
            <person name="Castelle C.J."/>
            <person name="Probst A.J."/>
            <person name="Thomas B.C."/>
            <person name="Singh A."/>
            <person name="Wilkins M.J."/>
            <person name="Karaoz U."/>
            <person name="Brodie E.L."/>
            <person name="Williams K.H."/>
            <person name="Hubbard S.S."/>
            <person name="Banfield J.F."/>
        </authorList>
    </citation>
    <scope>NUCLEOTIDE SEQUENCE [LARGE SCALE GENOMIC DNA]</scope>
</reference>
<keyword evidence="10" id="KW-0902">Two-component regulatory system</keyword>
<dbReference type="Gene3D" id="3.30.565.10">
    <property type="entry name" value="Histidine kinase-like ATPase, C-terminal domain"/>
    <property type="match status" value="1"/>
</dbReference>
<dbReference type="Pfam" id="PF00672">
    <property type="entry name" value="HAMP"/>
    <property type="match status" value="1"/>
</dbReference>